<dbReference type="RefSeq" id="WP_136010402.1">
    <property type="nucleotide sequence ID" value="NZ_SRYZ01000022.1"/>
</dbReference>
<comment type="caution">
    <text evidence="1">The sequence shown here is derived from an EMBL/GenBank/DDBJ whole genome shotgun (WGS) entry which is preliminary data.</text>
</comment>
<sequence length="75" mass="8653">MRIEKFVQDFANQFDETEMSEFKADTVFQELEEWSSLTAMSVIAFIKTEYGKSVTGKEIRSCGTIEDLFNLLLSK</sequence>
<dbReference type="AlphaFoldDB" id="A0A4S2AUM0"/>
<dbReference type="EMBL" id="SRYZ01000022">
    <property type="protein sequence ID" value="TGY04933.1"/>
    <property type="molecule type" value="Genomic_DNA"/>
</dbReference>
<reference evidence="1 2" key="1">
    <citation type="submission" date="2019-04" db="EMBL/GenBank/DDBJ databases">
        <title>Microbes associate with the intestines of laboratory mice.</title>
        <authorList>
            <person name="Navarre W."/>
            <person name="Wong E."/>
            <person name="Huang K."/>
            <person name="Tropini C."/>
            <person name="Ng K."/>
            <person name="Yu B."/>
        </authorList>
    </citation>
    <scope>NUCLEOTIDE SEQUENCE [LARGE SCALE GENOMIC DNA]</scope>
    <source>
        <strain evidence="1 2">NM69_E16B</strain>
    </source>
</reference>
<dbReference type="InterPro" id="IPR036736">
    <property type="entry name" value="ACP-like_sf"/>
</dbReference>
<keyword evidence="2" id="KW-1185">Reference proteome</keyword>
<proteinExistence type="predicted"/>
<evidence type="ECO:0000313" key="1">
    <source>
        <dbReference type="EMBL" id="TGY04933.1"/>
    </source>
</evidence>
<name>A0A4S2AUM0_9BACE</name>
<dbReference type="Proteomes" id="UP000310532">
    <property type="component" value="Unassembled WGS sequence"/>
</dbReference>
<dbReference type="Gene3D" id="1.10.1200.10">
    <property type="entry name" value="ACP-like"/>
    <property type="match status" value="1"/>
</dbReference>
<dbReference type="SUPFAM" id="SSF47336">
    <property type="entry name" value="ACP-like"/>
    <property type="match status" value="1"/>
</dbReference>
<protein>
    <submittedName>
        <fullName evidence="1">Acyl carrier protein</fullName>
    </submittedName>
</protein>
<accession>A0A4S2AUM0</accession>
<evidence type="ECO:0000313" key="2">
    <source>
        <dbReference type="Proteomes" id="UP000310532"/>
    </source>
</evidence>
<gene>
    <name evidence="1" type="ORF">E5355_10935</name>
</gene>
<organism evidence="1 2">
    <name type="scientific">Bacteroides muris</name>
    <name type="common">ex Afrizal et al. 2022</name>
    <dbReference type="NCBI Taxonomy" id="2516960"/>
    <lineage>
        <taxon>Bacteria</taxon>
        <taxon>Pseudomonadati</taxon>
        <taxon>Bacteroidota</taxon>
        <taxon>Bacteroidia</taxon>
        <taxon>Bacteroidales</taxon>
        <taxon>Bacteroidaceae</taxon>
        <taxon>Bacteroides</taxon>
    </lineage>
</organism>